<evidence type="ECO:0000313" key="3">
    <source>
        <dbReference type="Proteomes" id="UP000297776"/>
    </source>
</evidence>
<keyword evidence="3" id="KW-1185">Reference proteome</keyword>
<dbReference type="EMBL" id="SORX01000002">
    <property type="protein sequence ID" value="TFE02866.1"/>
    <property type="molecule type" value="Genomic_DNA"/>
</dbReference>
<sequence length="64" mass="7173">MAKFTVRQVQRAADNGVTKAMLYQRTKKGMDIETAINTPKVDPSEAGRRGKAKQPRWDIKRGGN</sequence>
<name>A0A4Y8LIN7_9BACL</name>
<organism evidence="2 3">
    <name type="scientific">Jeotgalibacillus salarius</name>
    <dbReference type="NCBI Taxonomy" id="546023"/>
    <lineage>
        <taxon>Bacteria</taxon>
        <taxon>Bacillati</taxon>
        <taxon>Bacillota</taxon>
        <taxon>Bacilli</taxon>
        <taxon>Bacillales</taxon>
        <taxon>Caryophanaceae</taxon>
        <taxon>Jeotgalibacillus</taxon>
    </lineage>
</organism>
<reference evidence="2 3" key="1">
    <citation type="submission" date="2019-03" db="EMBL/GenBank/DDBJ databases">
        <authorList>
            <person name="Yang Y."/>
        </authorList>
    </citation>
    <scope>NUCLEOTIDE SEQUENCE [LARGE SCALE GENOMIC DNA]</scope>
    <source>
        <strain evidence="2 3">ASL-1</strain>
    </source>
</reference>
<evidence type="ECO:0000256" key="1">
    <source>
        <dbReference type="SAM" id="MobiDB-lite"/>
    </source>
</evidence>
<gene>
    <name evidence="2" type="ORF">E2626_03400</name>
</gene>
<accession>A0A4Y8LIN7</accession>
<dbReference type="AlphaFoldDB" id="A0A4Y8LIN7"/>
<proteinExistence type="predicted"/>
<dbReference type="Proteomes" id="UP000297776">
    <property type="component" value="Unassembled WGS sequence"/>
</dbReference>
<feature type="region of interest" description="Disordered" evidence="1">
    <location>
        <begin position="38"/>
        <end position="64"/>
    </location>
</feature>
<protein>
    <submittedName>
        <fullName evidence="2">Uncharacterized protein</fullName>
    </submittedName>
</protein>
<dbReference type="RefSeq" id="WP_134379688.1">
    <property type="nucleotide sequence ID" value="NZ_SORX01000002.1"/>
</dbReference>
<comment type="caution">
    <text evidence="2">The sequence shown here is derived from an EMBL/GenBank/DDBJ whole genome shotgun (WGS) entry which is preliminary data.</text>
</comment>
<evidence type="ECO:0000313" key="2">
    <source>
        <dbReference type="EMBL" id="TFE02866.1"/>
    </source>
</evidence>
<feature type="compositionally biased region" description="Basic and acidic residues" evidence="1">
    <location>
        <begin position="55"/>
        <end position="64"/>
    </location>
</feature>